<dbReference type="PRINTS" id="PR00604">
    <property type="entry name" value="CYTCHRMECIAB"/>
</dbReference>
<evidence type="ECO:0000256" key="4">
    <source>
        <dbReference type="ARBA" id="ARBA00022982"/>
    </source>
</evidence>
<dbReference type="Pfam" id="PF00034">
    <property type="entry name" value="Cytochrom_C"/>
    <property type="match status" value="1"/>
</dbReference>
<dbReference type="PANTHER" id="PTHR11961">
    <property type="entry name" value="CYTOCHROME C"/>
    <property type="match status" value="1"/>
</dbReference>
<evidence type="ECO:0000313" key="9">
    <source>
        <dbReference type="Proteomes" id="UP001152604"/>
    </source>
</evidence>
<evidence type="ECO:0000256" key="1">
    <source>
        <dbReference type="ARBA" id="ARBA00022448"/>
    </source>
</evidence>
<dbReference type="Proteomes" id="UP001152604">
    <property type="component" value="Unassembled WGS sequence"/>
</dbReference>
<keyword evidence="4" id="KW-0249">Electron transport</keyword>
<reference evidence="8" key="1">
    <citation type="submission" date="2022-03" db="EMBL/GenBank/DDBJ databases">
        <authorList>
            <person name="Brunel B."/>
        </authorList>
    </citation>
    <scope>NUCLEOTIDE SEQUENCE</scope>
    <source>
        <strain evidence="8">STM4922sample</strain>
    </source>
</reference>
<dbReference type="PROSITE" id="PS51007">
    <property type="entry name" value="CYTC"/>
    <property type="match status" value="1"/>
</dbReference>
<evidence type="ECO:0000256" key="5">
    <source>
        <dbReference type="ARBA" id="ARBA00023004"/>
    </source>
</evidence>
<dbReference type="Gene3D" id="1.10.760.10">
    <property type="entry name" value="Cytochrome c-like domain"/>
    <property type="match status" value="1"/>
</dbReference>
<feature type="domain" description="Cytochrome c" evidence="7">
    <location>
        <begin position="106"/>
        <end position="203"/>
    </location>
</feature>
<dbReference type="RefSeq" id="WP_254026303.1">
    <property type="nucleotide sequence ID" value="NZ_CAKXZS010000024.1"/>
</dbReference>
<evidence type="ECO:0000313" key="8">
    <source>
        <dbReference type="EMBL" id="CAH2402814.1"/>
    </source>
</evidence>
<keyword evidence="9" id="KW-1185">Reference proteome</keyword>
<dbReference type="InterPro" id="IPR002327">
    <property type="entry name" value="Cyt_c_1A/1B"/>
</dbReference>
<dbReference type="EMBL" id="CAKXZS010000024">
    <property type="protein sequence ID" value="CAH2402814.1"/>
    <property type="molecule type" value="Genomic_DNA"/>
</dbReference>
<keyword evidence="5 6" id="KW-0408">Iron</keyword>
<keyword evidence="1" id="KW-0813">Transport</keyword>
<organism evidence="8 9">
    <name type="scientific">Mesorhizobium ventifaucium</name>
    <dbReference type="NCBI Taxonomy" id="666020"/>
    <lineage>
        <taxon>Bacteria</taxon>
        <taxon>Pseudomonadati</taxon>
        <taxon>Pseudomonadota</taxon>
        <taxon>Alphaproteobacteria</taxon>
        <taxon>Hyphomicrobiales</taxon>
        <taxon>Phyllobacteriaceae</taxon>
        <taxon>Mesorhizobium</taxon>
    </lineage>
</organism>
<dbReference type="InterPro" id="IPR009056">
    <property type="entry name" value="Cyt_c-like_dom"/>
</dbReference>
<gene>
    <name evidence="8" type="ORF">MES4922_300069</name>
</gene>
<protein>
    <recommendedName>
        <fullName evidence="7">Cytochrome c domain-containing protein</fullName>
    </recommendedName>
</protein>
<evidence type="ECO:0000256" key="2">
    <source>
        <dbReference type="ARBA" id="ARBA00022617"/>
    </source>
</evidence>
<proteinExistence type="predicted"/>
<evidence type="ECO:0000256" key="3">
    <source>
        <dbReference type="ARBA" id="ARBA00022723"/>
    </source>
</evidence>
<dbReference type="InterPro" id="IPR036909">
    <property type="entry name" value="Cyt_c-like_dom_sf"/>
</dbReference>
<evidence type="ECO:0000259" key="7">
    <source>
        <dbReference type="PROSITE" id="PS51007"/>
    </source>
</evidence>
<name>A0ABM9E167_9HYPH</name>
<keyword evidence="2 6" id="KW-0349">Heme</keyword>
<accession>A0ABM9E167</accession>
<sequence>MPPRISLPTLRWALPAARSPIGTAYLEIALLGLGNERQLIRLWRRGYRRQIESPSKSKSDHLFAKQFRSGFWLSNSGTIRVKRILLCVASSALALLSISAPAFAQEDATLGQRAFQRCSGCHSTTDQRKAGPGLGGIVGRPAGSMEGFRYSAALKSSGVVCDEATLDRFLAAPREVVPKTTMTMAVSKPEDRQNIVAYLKSLSQ</sequence>
<evidence type="ECO:0000256" key="6">
    <source>
        <dbReference type="PROSITE-ProRule" id="PRU00433"/>
    </source>
</evidence>
<keyword evidence="3 6" id="KW-0479">Metal-binding</keyword>
<comment type="caution">
    <text evidence="8">The sequence shown here is derived from an EMBL/GenBank/DDBJ whole genome shotgun (WGS) entry which is preliminary data.</text>
</comment>
<dbReference type="SUPFAM" id="SSF46626">
    <property type="entry name" value="Cytochrome c"/>
    <property type="match status" value="1"/>
</dbReference>